<feature type="transmembrane region" description="Helical" evidence="10">
    <location>
        <begin position="110"/>
        <end position="130"/>
    </location>
</feature>
<comment type="subcellular location">
    <subcellularLocation>
        <location evidence="1">Cell membrane</location>
        <topology evidence="1">Multi-pass membrane protein</topology>
    </subcellularLocation>
</comment>
<dbReference type="PANTHER" id="PTHR13285">
    <property type="entry name" value="ACYLTRANSFERASE"/>
    <property type="match status" value="1"/>
</dbReference>
<comment type="similarity">
    <text evidence="2 9">Belongs to the membrane-bound acyltransferase family.</text>
</comment>
<dbReference type="EC" id="2.3.1.-" evidence="11"/>
<feature type="transmembrane region" description="Helical" evidence="10">
    <location>
        <begin position="411"/>
        <end position="432"/>
    </location>
</feature>
<dbReference type="GO" id="GO:0042121">
    <property type="term" value="P:alginic acid biosynthetic process"/>
    <property type="evidence" value="ECO:0007669"/>
    <property type="project" value="InterPro"/>
</dbReference>
<sequence length="476" mass="54523">MNFAQAEFVIFLLVVLAATWAAGKRRGLRNGFLLAASYYFYAYWDYRFCGLLLLSTLVDFTVARCMERCQSQRQRRAWLTVSLAVNLGVLGFFKYANFFIDSARPLVESLGLHAASLDVILPVGISFYTFQTLSYTIDVYRGKLRASSSLMDFALYVAFFPQLVAGPIVRASSLLPQLGSVPALRRRRMYGGFQQLLRGAIKKVVIADRLAESVDVVFAGVDLYSSLTLWVAVIAYAGQIYYDFSGYSDMAIGIAKMLGYRFPANFRHPYLATSMSDFWHRWHITLSTWLRDYLYIPLGGSRGSTWMTKRNLMITMGLGGLWHGAAVTYVLWGIWHGVALVLETMIAPRRDLKRGKRAGWSVASRVLRWAIVMLVVLMGWVLFRSPDWSTSLRVYERLWLPLQAPGSHEHLLWLPPLTLLMIAIMVIDHAVWSTRLRRCMRLPYDAWYSPPATCIMIWTLLLYAPRDFRPFVYFQF</sequence>
<feature type="transmembrane region" description="Helical" evidence="10">
    <location>
        <begin position="77"/>
        <end position="98"/>
    </location>
</feature>
<name>A0A5C5YGL5_9BACT</name>
<dbReference type="PANTHER" id="PTHR13285:SF23">
    <property type="entry name" value="TEICHOIC ACID D-ALANYLTRANSFERASE"/>
    <property type="match status" value="1"/>
</dbReference>
<accession>A0A5C5YGL5</accession>
<dbReference type="InterPro" id="IPR051085">
    <property type="entry name" value="MB_O-acyltransferase"/>
</dbReference>
<evidence type="ECO:0000256" key="10">
    <source>
        <dbReference type="SAM" id="Phobius"/>
    </source>
</evidence>
<dbReference type="PIRSF" id="PIRSF500217">
    <property type="entry name" value="AlgI"/>
    <property type="match status" value="1"/>
</dbReference>
<evidence type="ECO:0000256" key="2">
    <source>
        <dbReference type="ARBA" id="ARBA00010323"/>
    </source>
</evidence>
<dbReference type="GO" id="GO:0005886">
    <property type="term" value="C:plasma membrane"/>
    <property type="evidence" value="ECO:0007669"/>
    <property type="project" value="UniProtKB-SubCell"/>
</dbReference>
<dbReference type="OrthoDB" id="9805788at2"/>
<evidence type="ECO:0000256" key="7">
    <source>
        <dbReference type="ARBA" id="ARBA00023136"/>
    </source>
</evidence>
<gene>
    <name evidence="11" type="primary">patA</name>
    <name evidence="11" type="ORF">CA85_11850</name>
</gene>
<comment type="caution">
    <text evidence="11">The sequence shown here is derived from an EMBL/GenBank/DDBJ whole genome shotgun (WGS) entry which is preliminary data.</text>
</comment>
<evidence type="ECO:0000313" key="12">
    <source>
        <dbReference type="Proteomes" id="UP000318053"/>
    </source>
</evidence>
<evidence type="ECO:0000313" key="11">
    <source>
        <dbReference type="EMBL" id="TWT74298.1"/>
    </source>
</evidence>
<evidence type="ECO:0000256" key="9">
    <source>
        <dbReference type="PIRNR" id="PIRNR016636"/>
    </source>
</evidence>
<keyword evidence="7 9" id="KW-0472">Membrane</keyword>
<keyword evidence="3 9" id="KW-1003">Cell membrane</keyword>
<reference evidence="11 12" key="1">
    <citation type="submission" date="2019-02" db="EMBL/GenBank/DDBJ databases">
        <title>Deep-cultivation of Planctomycetes and their phenomic and genomic characterization uncovers novel biology.</title>
        <authorList>
            <person name="Wiegand S."/>
            <person name="Jogler M."/>
            <person name="Boedeker C."/>
            <person name="Pinto D."/>
            <person name="Vollmers J."/>
            <person name="Rivas-Marin E."/>
            <person name="Kohn T."/>
            <person name="Peeters S.H."/>
            <person name="Heuer A."/>
            <person name="Rast P."/>
            <person name="Oberbeckmann S."/>
            <person name="Bunk B."/>
            <person name="Jeske O."/>
            <person name="Meyerdierks A."/>
            <person name="Storesund J.E."/>
            <person name="Kallscheuer N."/>
            <person name="Luecker S."/>
            <person name="Lage O.M."/>
            <person name="Pohl T."/>
            <person name="Merkel B.J."/>
            <person name="Hornburger P."/>
            <person name="Mueller R.-W."/>
            <person name="Bruemmer F."/>
            <person name="Labrenz M."/>
            <person name="Spormann A.M."/>
            <person name="Op Den Camp H."/>
            <person name="Overmann J."/>
            <person name="Amann R."/>
            <person name="Jetten M.S.M."/>
            <person name="Mascher T."/>
            <person name="Medema M.H."/>
            <person name="Devos D.P."/>
            <person name="Kaster A.-K."/>
            <person name="Ovreas L."/>
            <person name="Rohde M."/>
            <person name="Galperin M.Y."/>
            <person name="Jogler C."/>
        </authorList>
    </citation>
    <scope>NUCLEOTIDE SEQUENCE [LARGE SCALE GENOMIC DNA]</scope>
    <source>
        <strain evidence="11 12">CA85</strain>
    </source>
</reference>
<dbReference type="AlphaFoldDB" id="A0A5C5YGL5"/>
<dbReference type="Pfam" id="PF03062">
    <property type="entry name" value="MBOAT"/>
    <property type="match status" value="1"/>
</dbReference>
<evidence type="ECO:0000256" key="1">
    <source>
        <dbReference type="ARBA" id="ARBA00004651"/>
    </source>
</evidence>
<keyword evidence="4 9" id="KW-0808">Transferase</keyword>
<evidence type="ECO:0000256" key="4">
    <source>
        <dbReference type="ARBA" id="ARBA00022679"/>
    </source>
</evidence>
<evidence type="ECO:0000256" key="6">
    <source>
        <dbReference type="ARBA" id="ARBA00022989"/>
    </source>
</evidence>
<organism evidence="11 12">
    <name type="scientific">Allorhodopirellula solitaria</name>
    <dbReference type="NCBI Taxonomy" id="2527987"/>
    <lineage>
        <taxon>Bacteria</taxon>
        <taxon>Pseudomonadati</taxon>
        <taxon>Planctomycetota</taxon>
        <taxon>Planctomycetia</taxon>
        <taxon>Pirellulales</taxon>
        <taxon>Pirellulaceae</taxon>
        <taxon>Allorhodopirellula</taxon>
    </lineage>
</organism>
<dbReference type="RefSeq" id="WP_146390295.1">
    <property type="nucleotide sequence ID" value="NZ_SJPK01000002.1"/>
</dbReference>
<dbReference type="PIRSF" id="PIRSF016636">
    <property type="entry name" value="AlgI_DltB"/>
    <property type="match status" value="1"/>
</dbReference>
<feature type="transmembrane region" description="Helical" evidence="10">
    <location>
        <begin position="366"/>
        <end position="383"/>
    </location>
</feature>
<feature type="transmembrane region" description="Helical" evidence="10">
    <location>
        <begin position="45"/>
        <end position="65"/>
    </location>
</feature>
<dbReference type="InterPro" id="IPR024194">
    <property type="entry name" value="Ac/AlaTfrase_AlgI/DltB"/>
</dbReference>
<feature type="transmembrane region" description="Helical" evidence="10">
    <location>
        <begin position="444"/>
        <end position="464"/>
    </location>
</feature>
<dbReference type="GO" id="GO:0016746">
    <property type="term" value="F:acyltransferase activity"/>
    <property type="evidence" value="ECO:0007669"/>
    <property type="project" value="UniProtKB-KW"/>
</dbReference>
<proteinExistence type="inferred from homology"/>
<dbReference type="EMBL" id="SJPK01000002">
    <property type="protein sequence ID" value="TWT74298.1"/>
    <property type="molecule type" value="Genomic_DNA"/>
</dbReference>
<dbReference type="Proteomes" id="UP000318053">
    <property type="component" value="Unassembled WGS sequence"/>
</dbReference>
<protein>
    <submittedName>
        <fullName evidence="11">Peptidoglycan O-acetyltransferase</fullName>
        <ecNumber evidence="11">2.3.1.-</ecNumber>
    </submittedName>
</protein>
<evidence type="ECO:0000256" key="8">
    <source>
        <dbReference type="ARBA" id="ARBA00023315"/>
    </source>
</evidence>
<evidence type="ECO:0000256" key="3">
    <source>
        <dbReference type="ARBA" id="ARBA00022475"/>
    </source>
</evidence>
<keyword evidence="5 10" id="KW-0812">Transmembrane</keyword>
<feature type="transmembrane region" description="Helical" evidence="10">
    <location>
        <begin position="321"/>
        <end position="346"/>
    </location>
</feature>
<dbReference type="InterPro" id="IPR028362">
    <property type="entry name" value="AlgI"/>
</dbReference>
<keyword evidence="8 9" id="KW-0012">Acyltransferase</keyword>
<keyword evidence="12" id="KW-1185">Reference proteome</keyword>
<keyword evidence="6 10" id="KW-1133">Transmembrane helix</keyword>
<evidence type="ECO:0000256" key="5">
    <source>
        <dbReference type="ARBA" id="ARBA00022692"/>
    </source>
</evidence>
<dbReference type="InterPro" id="IPR004299">
    <property type="entry name" value="MBOAT_fam"/>
</dbReference>